<organism evidence="4 5">
    <name type="scientific">Mycena albidolilacea</name>
    <dbReference type="NCBI Taxonomy" id="1033008"/>
    <lineage>
        <taxon>Eukaryota</taxon>
        <taxon>Fungi</taxon>
        <taxon>Dikarya</taxon>
        <taxon>Basidiomycota</taxon>
        <taxon>Agaricomycotina</taxon>
        <taxon>Agaricomycetes</taxon>
        <taxon>Agaricomycetidae</taxon>
        <taxon>Agaricales</taxon>
        <taxon>Marasmiineae</taxon>
        <taxon>Mycenaceae</taxon>
        <taxon>Mycena</taxon>
    </lineage>
</organism>
<protein>
    <submittedName>
        <fullName evidence="4">WSC domain-containing protein</fullName>
    </submittedName>
</protein>
<dbReference type="PANTHER" id="PTHR45964:SF5">
    <property type="entry name" value="WSCD FAMILY MEMBER CG9164"/>
    <property type="match status" value="1"/>
</dbReference>
<evidence type="ECO:0000256" key="1">
    <source>
        <dbReference type="ARBA" id="ARBA00022737"/>
    </source>
</evidence>
<dbReference type="Pfam" id="PF01822">
    <property type="entry name" value="WSC"/>
    <property type="match status" value="2"/>
</dbReference>
<reference evidence="4" key="1">
    <citation type="submission" date="2023-03" db="EMBL/GenBank/DDBJ databases">
        <title>Massive genome expansion in bonnet fungi (Mycena s.s.) driven by repeated elements and novel gene families across ecological guilds.</title>
        <authorList>
            <consortium name="Lawrence Berkeley National Laboratory"/>
            <person name="Harder C.B."/>
            <person name="Miyauchi S."/>
            <person name="Viragh M."/>
            <person name="Kuo A."/>
            <person name="Thoen E."/>
            <person name="Andreopoulos B."/>
            <person name="Lu D."/>
            <person name="Skrede I."/>
            <person name="Drula E."/>
            <person name="Henrissat B."/>
            <person name="Morin E."/>
            <person name="Kohler A."/>
            <person name="Barry K."/>
            <person name="LaButti K."/>
            <person name="Morin E."/>
            <person name="Salamov A."/>
            <person name="Lipzen A."/>
            <person name="Mereny Z."/>
            <person name="Hegedus B."/>
            <person name="Baldrian P."/>
            <person name="Stursova M."/>
            <person name="Weitz H."/>
            <person name="Taylor A."/>
            <person name="Grigoriev I.V."/>
            <person name="Nagy L.G."/>
            <person name="Martin F."/>
            <person name="Kauserud H."/>
        </authorList>
    </citation>
    <scope>NUCLEOTIDE SEQUENCE</scope>
    <source>
        <strain evidence="4">CBHHK002</strain>
    </source>
</reference>
<evidence type="ECO:0000256" key="2">
    <source>
        <dbReference type="SAM" id="MobiDB-lite"/>
    </source>
</evidence>
<proteinExistence type="predicted"/>
<accession>A0AAD7AAS6</accession>
<comment type="caution">
    <text evidence="4">The sequence shown here is derived from an EMBL/GenBank/DDBJ whole genome shotgun (WGS) entry which is preliminary data.</text>
</comment>
<dbReference type="InterPro" id="IPR051589">
    <property type="entry name" value="Sialate-O-sulfotransferase"/>
</dbReference>
<evidence type="ECO:0000313" key="5">
    <source>
        <dbReference type="Proteomes" id="UP001218218"/>
    </source>
</evidence>
<keyword evidence="5" id="KW-1185">Reference proteome</keyword>
<feature type="domain" description="WSC" evidence="3">
    <location>
        <begin position="69"/>
        <end position="162"/>
    </location>
</feature>
<evidence type="ECO:0000259" key="3">
    <source>
        <dbReference type="PROSITE" id="PS51212"/>
    </source>
</evidence>
<feature type="region of interest" description="Disordered" evidence="2">
    <location>
        <begin position="39"/>
        <end position="63"/>
    </location>
</feature>
<name>A0AAD7AAS6_9AGAR</name>
<dbReference type="EMBL" id="JARIHO010000011">
    <property type="protein sequence ID" value="KAJ7353611.1"/>
    <property type="molecule type" value="Genomic_DNA"/>
</dbReference>
<dbReference type="PANTHER" id="PTHR45964">
    <property type="entry name" value="WSCD FAMILY MEMBER CG9164"/>
    <property type="match status" value="1"/>
</dbReference>
<dbReference type="InterPro" id="IPR002889">
    <property type="entry name" value="WSC_carb-bd"/>
</dbReference>
<feature type="domain" description="WSC" evidence="3">
    <location>
        <begin position="176"/>
        <end position="273"/>
    </location>
</feature>
<dbReference type="PROSITE" id="PS51257">
    <property type="entry name" value="PROKAR_LIPOPROTEIN"/>
    <property type="match status" value="1"/>
</dbReference>
<dbReference type="PROSITE" id="PS51212">
    <property type="entry name" value="WSC"/>
    <property type="match status" value="2"/>
</dbReference>
<dbReference type="SMART" id="SM00321">
    <property type="entry name" value="WSC"/>
    <property type="match status" value="2"/>
</dbReference>
<dbReference type="Proteomes" id="UP001218218">
    <property type="component" value="Unassembled WGS sequence"/>
</dbReference>
<gene>
    <name evidence="4" type="ORF">DFH08DRAFT_692348</name>
</gene>
<evidence type="ECO:0000313" key="4">
    <source>
        <dbReference type="EMBL" id="KAJ7353611.1"/>
    </source>
</evidence>
<sequence length="275" mass="27929">MLICKQDTGAVFSPIGVAANPNFAAVACTTSAATSFLPSSTSASITSTPTSSSASSVSSTPTTPIASGWSTAIPCATDTPSRILTDTYITNSNTNTPLSCTQRCFALGFTYAAVEYGDECYCGTGLVPDVSAANISDCNVPCAGDPTITCGAGWRMQVYNTTLTPPANVAPSGWKPYGTTGCSQDSGSRVFANSVIASGIASTNTPGVCMSYCANLNYTMSGVEYGSECYCGRAWRDGTPPSDIPKASCGQACSGAPGTTCGGSWAIQIYIATSS</sequence>
<dbReference type="AlphaFoldDB" id="A0AAD7AAS6"/>
<keyword evidence="1" id="KW-0677">Repeat</keyword>